<comment type="caution">
    <text evidence="1">The sequence shown here is derived from an EMBL/GenBank/DDBJ whole genome shotgun (WGS) entry which is preliminary data.</text>
</comment>
<evidence type="ECO:0000313" key="1">
    <source>
        <dbReference type="EMBL" id="CAI2385984.1"/>
    </source>
</evidence>
<name>A0AAD2D9C0_EUPCR</name>
<dbReference type="AlphaFoldDB" id="A0AAD2D9C0"/>
<dbReference type="Proteomes" id="UP001295684">
    <property type="component" value="Unassembled WGS sequence"/>
</dbReference>
<reference evidence="1" key="1">
    <citation type="submission" date="2023-07" db="EMBL/GenBank/DDBJ databases">
        <authorList>
            <consortium name="AG Swart"/>
            <person name="Singh M."/>
            <person name="Singh A."/>
            <person name="Seah K."/>
            <person name="Emmerich C."/>
        </authorList>
    </citation>
    <scope>NUCLEOTIDE SEQUENCE</scope>
    <source>
        <strain evidence="1">DP1</strain>
    </source>
</reference>
<protein>
    <submittedName>
        <fullName evidence="1">Uncharacterized protein</fullName>
    </submittedName>
</protein>
<accession>A0AAD2D9C0</accession>
<proteinExistence type="predicted"/>
<dbReference type="EMBL" id="CAMPGE010028464">
    <property type="protein sequence ID" value="CAI2385984.1"/>
    <property type="molecule type" value="Genomic_DNA"/>
</dbReference>
<evidence type="ECO:0000313" key="2">
    <source>
        <dbReference type="Proteomes" id="UP001295684"/>
    </source>
</evidence>
<gene>
    <name evidence="1" type="ORF">ECRASSUSDP1_LOCUS27583</name>
</gene>
<organism evidence="1 2">
    <name type="scientific">Euplotes crassus</name>
    <dbReference type="NCBI Taxonomy" id="5936"/>
    <lineage>
        <taxon>Eukaryota</taxon>
        <taxon>Sar</taxon>
        <taxon>Alveolata</taxon>
        <taxon>Ciliophora</taxon>
        <taxon>Intramacronucleata</taxon>
        <taxon>Spirotrichea</taxon>
        <taxon>Hypotrichia</taxon>
        <taxon>Euplotida</taxon>
        <taxon>Euplotidae</taxon>
        <taxon>Moneuplotes</taxon>
    </lineage>
</organism>
<sequence>MLEHEYDGKFLEFLTTNRSCIFLRNNSVRYFRFYEFFKLDITVGSCKTLSFLENLFEISDDLQTENQNFREKYFPVEFTRLEINGFVEISNQEFYLRLQQEFDTLEVNGRMNGSAKLPNIHSSYKGNKYRMLTCISDAKIKNKRLNDKKLMTDILHFYGIPNFVMNSSDNFSPSVQRSVKYITISRCHDFSNANVSFNEEDNEEDLLTSMMEKCSLEKSEIEDLKSQISILCKDLLSLFSIKLLHWNTDLLTIDLMEYLCKQPIKISKIQGLNPNNNFASIPVTFEEILLHMYKRSSSHRKDEFISLRIKKAKLSFSNLLSEIVEIMDGKMVLSSLPHFDIRDVDMIHYSKDEILKRIPPKLFRESKETIFVIEYPHLVKKISLNLGDIESESIFEKLEFLKPKIMKIIWNCELSIQDEYQATNLCQYIKKLNQCTQIRIVVDWRESMVVEPFGIDHYGYDNTPEIFGQPNKQNLFCFLLSKSTTQIYIETSHYVFENENKSSKEALVQSIEECKSLQHVMAKIYMPFRQV</sequence>
<keyword evidence="2" id="KW-1185">Reference proteome</keyword>